<comment type="similarity">
    <text evidence="1 5">Belongs to the metallo-dependent hydrolases superfamily. NagA family.</text>
</comment>
<evidence type="ECO:0000313" key="10">
    <source>
        <dbReference type="Proteomes" id="UP000824125"/>
    </source>
</evidence>
<dbReference type="EMBL" id="DVNM01000045">
    <property type="protein sequence ID" value="HIU69845.1"/>
    <property type="molecule type" value="Genomic_DNA"/>
</dbReference>
<dbReference type="NCBIfam" id="TIGR00221">
    <property type="entry name" value="nagA"/>
    <property type="match status" value="1"/>
</dbReference>
<dbReference type="InterPro" id="IPR006680">
    <property type="entry name" value="Amidohydro-rel"/>
</dbReference>
<dbReference type="PIRSF" id="PIRSF038994">
    <property type="entry name" value="NagA"/>
    <property type="match status" value="1"/>
</dbReference>
<dbReference type="InterPro" id="IPR032466">
    <property type="entry name" value="Metal_Hydrolase"/>
</dbReference>
<gene>
    <name evidence="9" type="primary">nagA</name>
    <name evidence="9" type="ORF">IAD23_07815</name>
</gene>
<dbReference type="InterPro" id="IPR011059">
    <property type="entry name" value="Metal-dep_hydrolase_composite"/>
</dbReference>
<feature type="binding site" evidence="7">
    <location>
        <position position="122"/>
    </location>
    <ligand>
        <name>Zn(2+)</name>
        <dbReference type="ChEBI" id="CHEBI:29105"/>
    </ligand>
</feature>
<dbReference type="SUPFAM" id="SSF51338">
    <property type="entry name" value="Composite domain of metallo-dependent hydrolases"/>
    <property type="match status" value="1"/>
</dbReference>
<comment type="caution">
    <text evidence="9">The sequence shown here is derived from an EMBL/GenBank/DDBJ whole genome shotgun (WGS) entry which is preliminary data.</text>
</comment>
<keyword evidence="3 5" id="KW-0378">Hydrolase</keyword>
<feature type="binding site" evidence="7">
    <location>
        <position position="208"/>
    </location>
    <ligand>
        <name>Zn(2+)</name>
        <dbReference type="ChEBI" id="CHEBI:29105"/>
    </ligand>
</feature>
<dbReference type="Pfam" id="PF01979">
    <property type="entry name" value="Amidohydro_1"/>
    <property type="match status" value="1"/>
</dbReference>
<evidence type="ECO:0000256" key="2">
    <source>
        <dbReference type="ARBA" id="ARBA00022723"/>
    </source>
</evidence>
<feature type="binding site" evidence="7">
    <location>
        <position position="187"/>
    </location>
    <ligand>
        <name>Zn(2+)</name>
        <dbReference type="ChEBI" id="CHEBI:29105"/>
    </ligand>
</feature>
<dbReference type="CDD" id="cd00854">
    <property type="entry name" value="NagA"/>
    <property type="match status" value="1"/>
</dbReference>
<evidence type="ECO:0000256" key="5">
    <source>
        <dbReference type="PIRNR" id="PIRNR038994"/>
    </source>
</evidence>
<keyword evidence="4 5" id="KW-0119">Carbohydrate metabolism</keyword>
<comment type="cofactor">
    <cofactor evidence="7">
        <name>a divalent metal cation</name>
        <dbReference type="ChEBI" id="CHEBI:60240"/>
    </cofactor>
    <text evidence="7">Binds 1 divalent metal cation per subunit.</text>
</comment>
<evidence type="ECO:0000313" key="9">
    <source>
        <dbReference type="EMBL" id="HIU69845.1"/>
    </source>
</evidence>
<accession>A0A9D1SPQ6</accession>
<evidence type="ECO:0000256" key="3">
    <source>
        <dbReference type="ARBA" id="ARBA00022801"/>
    </source>
</evidence>
<protein>
    <submittedName>
        <fullName evidence="9">N-acetylglucosamine-6-phosphate deacetylase</fullName>
        <ecNumber evidence="9">3.5.1.25</ecNumber>
    </submittedName>
</protein>
<dbReference type="InterPro" id="IPR003764">
    <property type="entry name" value="GlcNAc_6-P_deAcase"/>
</dbReference>
<dbReference type="Gene3D" id="3.20.20.140">
    <property type="entry name" value="Metal-dependent hydrolases"/>
    <property type="match status" value="1"/>
</dbReference>
<keyword evidence="2 7" id="KW-0479">Metal-binding</keyword>
<evidence type="ECO:0000259" key="8">
    <source>
        <dbReference type="Pfam" id="PF01979"/>
    </source>
</evidence>
<dbReference type="EC" id="3.5.1.25" evidence="9"/>
<sequence>MILKNLTYYDENFQKQTGDIVIENGKFAALGKTDAPGLDMQACTAVPGFIDTHIHGAAGGDFCDESEESLQKIAAYLAKNGVTAFCPTTMTLGEEALTSILSLGARCAGTVPGARVLGFHLEGPFIALSKKGAQNPAYVRPGTSAEFDRLNDAAGGRVKIITMAPEAFDSRDFITHVCTWAHVSVGHTAASYEEAAAAYQQGADRATHLFNAMTPLQHRAPGVVGAALENDRVFCELICDGYHLAPAVVRTVFKTLGRDRAVVVSDSMKAAGLAPGKYDLGGQDVFVDEKQDVARLGDGTIAASITNVFQEFKNLLSFGIDFETALRACTINPARSVGCDAFTGSIAVGKDADLVILNDCLEIEQVYIKGERYGG</sequence>
<name>A0A9D1SPQ6_9FIRM</name>
<dbReference type="AlphaFoldDB" id="A0A9D1SPQ6"/>
<dbReference type="Gene3D" id="2.30.40.10">
    <property type="entry name" value="Urease, subunit C, domain 1"/>
    <property type="match status" value="1"/>
</dbReference>
<feature type="domain" description="Amidohydrolase-related" evidence="8">
    <location>
        <begin position="45"/>
        <end position="371"/>
    </location>
</feature>
<reference evidence="9" key="2">
    <citation type="journal article" date="2021" name="PeerJ">
        <title>Extensive microbial diversity within the chicken gut microbiome revealed by metagenomics and culture.</title>
        <authorList>
            <person name="Gilroy R."/>
            <person name="Ravi A."/>
            <person name="Getino M."/>
            <person name="Pursley I."/>
            <person name="Horton D.L."/>
            <person name="Alikhan N.F."/>
            <person name="Baker D."/>
            <person name="Gharbi K."/>
            <person name="Hall N."/>
            <person name="Watson M."/>
            <person name="Adriaenssens E.M."/>
            <person name="Foster-Nyarko E."/>
            <person name="Jarju S."/>
            <person name="Secka A."/>
            <person name="Antonio M."/>
            <person name="Oren A."/>
            <person name="Chaudhuri R.R."/>
            <person name="La Ragione R."/>
            <person name="Hildebrand F."/>
            <person name="Pallen M.J."/>
        </authorList>
    </citation>
    <scope>NUCLEOTIDE SEQUENCE</scope>
    <source>
        <strain evidence="9">CHK176-6737</strain>
    </source>
</reference>
<feature type="active site" description="Proton donor/acceptor" evidence="6">
    <location>
        <position position="266"/>
    </location>
</feature>
<dbReference type="PANTHER" id="PTHR11113:SF14">
    <property type="entry name" value="N-ACETYLGLUCOSAMINE-6-PHOSPHATE DEACETYLASE"/>
    <property type="match status" value="1"/>
</dbReference>
<dbReference type="GO" id="GO:0006046">
    <property type="term" value="P:N-acetylglucosamine catabolic process"/>
    <property type="evidence" value="ECO:0007669"/>
    <property type="project" value="TreeGrafter"/>
</dbReference>
<proteinExistence type="inferred from homology"/>
<dbReference type="GO" id="GO:0008448">
    <property type="term" value="F:N-acetylglucosamine-6-phosphate deacetylase activity"/>
    <property type="evidence" value="ECO:0007669"/>
    <property type="project" value="UniProtKB-EC"/>
</dbReference>
<evidence type="ECO:0000256" key="4">
    <source>
        <dbReference type="ARBA" id="ARBA00023277"/>
    </source>
</evidence>
<dbReference type="GO" id="GO:0046872">
    <property type="term" value="F:metal ion binding"/>
    <property type="evidence" value="ECO:0007669"/>
    <property type="project" value="UniProtKB-KW"/>
</dbReference>
<dbReference type="SUPFAM" id="SSF51556">
    <property type="entry name" value="Metallo-dependent hydrolases"/>
    <property type="match status" value="1"/>
</dbReference>
<dbReference type="Proteomes" id="UP000824125">
    <property type="component" value="Unassembled WGS sequence"/>
</dbReference>
<evidence type="ECO:0000256" key="7">
    <source>
        <dbReference type="PIRSR" id="PIRSR038994-3"/>
    </source>
</evidence>
<reference evidence="9" key="1">
    <citation type="submission" date="2020-10" db="EMBL/GenBank/DDBJ databases">
        <authorList>
            <person name="Gilroy R."/>
        </authorList>
    </citation>
    <scope>NUCLEOTIDE SEQUENCE</scope>
    <source>
        <strain evidence="9">CHK176-6737</strain>
    </source>
</reference>
<evidence type="ECO:0000256" key="6">
    <source>
        <dbReference type="PIRSR" id="PIRSR038994-1"/>
    </source>
</evidence>
<organism evidence="9 10">
    <name type="scientific">Candidatus Scybalenecus merdavium</name>
    <dbReference type="NCBI Taxonomy" id="2840939"/>
    <lineage>
        <taxon>Bacteria</taxon>
        <taxon>Bacillati</taxon>
        <taxon>Bacillota</taxon>
        <taxon>Clostridia</taxon>
        <taxon>Eubacteriales</taxon>
        <taxon>Oscillospiraceae</taxon>
        <taxon>Oscillospiraceae incertae sedis</taxon>
        <taxon>Candidatus Scybalenecus</taxon>
    </lineage>
</organism>
<dbReference type="PANTHER" id="PTHR11113">
    <property type="entry name" value="N-ACETYLGLUCOSAMINE-6-PHOSPHATE DEACETYLASE"/>
    <property type="match status" value="1"/>
</dbReference>
<evidence type="ECO:0000256" key="1">
    <source>
        <dbReference type="ARBA" id="ARBA00010716"/>
    </source>
</evidence>